<evidence type="ECO:0000313" key="2">
    <source>
        <dbReference type="Proteomes" id="UP000011761"/>
    </source>
</evidence>
<proteinExistence type="predicted"/>
<evidence type="ECO:0000313" key="1">
    <source>
        <dbReference type="EMBL" id="EMC99836.1"/>
    </source>
</evidence>
<dbReference type="KEGG" id="bcom:BAUCODRAFT_572079"/>
<name>M2MSI4_BAUPA</name>
<organism evidence="1 2">
    <name type="scientific">Baudoinia panamericana (strain UAMH 10762)</name>
    <name type="common">Angels' share fungus</name>
    <name type="synonym">Baudoinia compniacensis (strain UAMH 10762)</name>
    <dbReference type="NCBI Taxonomy" id="717646"/>
    <lineage>
        <taxon>Eukaryota</taxon>
        <taxon>Fungi</taxon>
        <taxon>Dikarya</taxon>
        <taxon>Ascomycota</taxon>
        <taxon>Pezizomycotina</taxon>
        <taxon>Dothideomycetes</taxon>
        <taxon>Dothideomycetidae</taxon>
        <taxon>Mycosphaerellales</taxon>
        <taxon>Teratosphaeriaceae</taxon>
        <taxon>Baudoinia</taxon>
    </lineage>
</organism>
<gene>
    <name evidence="1" type="ORF">BAUCODRAFT_572079</name>
</gene>
<dbReference type="AlphaFoldDB" id="M2MSI4"/>
<dbReference type="EMBL" id="KB445551">
    <property type="protein sequence ID" value="EMC99836.1"/>
    <property type="molecule type" value="Genomic_DNA"/>
</dbReference>
<dbReference type="GeneID" id="19115645"/>
<keyword evidence="2" id="KW-1185">Reference proteome</keyword>
<sequence>MYRAAADCLVMLEGKCMQYGLATVGLSRASASQRLPLPATTSTFRTHGRQKSQHSRRCSCSIPCSSICTFRAFRGSVTLAGRGRGCEALSHFRVHFPPHSSTAIAEQDSNTYCLSG</sequence>
<reference evidence="1 2" key="1">
    <citation type="journal article" date="2012" name="PLoS Pathog.">
        <title>Diverse lifestyles and strategies of plant pathogenesis encoded in the genomes of eighteen Dothideomycetes fungi.</title>
        <authorList>
            <person name="Ohm R.A."/>
            <person name="Feau N."/>
            <person name="Henrissat B."/>
            <person name="Schoch C.L."/>
            <person name="Horwitz B.A."/>
            <person name="Barry K.W."/>
            <person name="Condon B.J."/>
            <person name="Copeland A.C."/>
            <person name="Dhillon B."/>
            <person name="Glaser F."/>
            <person name="Hesse C.N."/>
            <person name="Kosti I."/>
            <person name="LaButti K."/>
            <person name="Lindquist E.A."/>
            <person name="Lucas S."/>
            <person name="Salamov A.A."/>
            <person name="Bradshaw R.E."/>
            <person name="Ciuffetti L."/>
            <person name="Hamelin R.C."/>
            <person name="Kema G.H.J."/>
            <person name="Lawrence C."/>
            <person name="Scott J.A."/>
            <person name="Spatafora J.W."/>
            <person name="Turgeon B.G."/>
            <person name="de Wit P.J.G.M."/>
            <person name="Zhong S."/>
            <person name="Goodwin S.B."/>
            <person name="Grigoriev I.V."/>
        </authorList>
    </citation>
    <scope>NUCLEOTIDE SEQUENCE [LARGE SCALE GENOMIC DNA]</scope>
    <source>
        <strain evidence="1 2">UAMH 10762</strain>
    </source>
</reference>
<accession>M2MSI4</accession>
<dbReference type="RefSeq" id="XP_007673354.1">
    <property type="nucleotide sequence ID" value="XM_007675164.1"/>
</dbReference>
<protein>
    <submittedName>
        <fullName evidence="1">Uncharacterized protein</fullName>
    </submittedName>
</protein>
<dbReference type="HOGENOM" id="CLU_2096434_0_0_1"/>
<dbReference type="Proteomes" id="UP000011761">
    <property type="component" value="Unassembled WGS sequence"/>
</dbReference>